<dbReference type="Pfam" id="PF00076">
    <property type="entry name" value="RRM_1"/>
    <property type="match status" value="1"/>
</dbReference>
<name>A0A9K3EH45_HELAN</name>
<dbReference type="InterPro" id="IPR012677">
    <property type="entry name" value="Nucleotide-bd_a/b_plait_sf"/>
</dbReference>
<dbReference type="SUPFAM" id="SSF56219">
    <property type="entry name" value="DNase I-like"/>
    <property type="match status" value="1"/>
</dbReference>
<dbReference type="InterPro" id="IPR000504">
    <property type="entry name" value="RRM_dom"/>
</dbReference>
<keyword evidence="5" id="KW-0695">RNA-directed DNA polymerase</keyword>
<feature type="compositionally biased region" description="Polar residues" evidence="2">
    <location>
        <begin position="159"/>
        <end position="173"/>
    </location>
</feature>
<feature type="region of interest" description="Disordered" evidence="2">
    <location>
        <begin position="141"/>
        <end position="173"/>
    </location>
</feature>
<feature type="compositionally biased region" description="Polar residues" evidence="2">
    <location>
        <begin position="535"/>
        <end position="548"/>
    </location>
</feature>
<dbReference type="InterPro" id="IPR036691">
    <property type="entry name" value="Endo/exonu/phosph_ase_sf"/>
</dbReference>
<dbReference type="Gene3D" id="3.60.10.10">
    <property type="entry name" value="Endonuclease/exonuclease/phosphatase"/>
    <property type="match status" value="1"/>
</dbReference>
<evidence type="ECO:0000256" key="1">
    <source>
        <dbReference type="PROSITE-ProRule" id="PRU00176"/>
    </source>
</evidence>
<feature type="compositionally biased region" description="Acidic residues" evidence="2">
    <location>
        <begin position="388"/>
        <end position="410"/>
    </location>
</feature>
<dbReference type="PROSITE" id="PS50102">
    <property type="entry name" value="RRM"/>
    <property type="match status" value="1"/>
</dbReference>
<dbReference type="PANTHER" id="PTHR33116:SF78">
    <property type="entry name" value="OS12G0587133 PROTEIN"/>
    <property type="match status" value="1"/>
</dbReference>
<organism evidence="5 6">
    <name type="scientific">Helianthus annuus</name>
    <name type="common">Common sunflower</name>
    <dbReference type="NCBI Taxonomy" id="4232"/>
    <lineage>
        <taxon>Eukaryota</taxon>
        <taxon>Viridiplantae</taxon>
        <taxon>Streptophyta</taxon>
        <taxon>Embryophyta</taxon>
        <taxon>Tracheophyta</taxon>
        <taxon>Spermatophyta</taxon>
        <taxon>Magnoliopsida</taxon>
        <taxon>eudicotyledons</taxon>
        <taxon>Gunneridae</taxon>
        <taxon>Pentapetalae</taxon>
        <taxon>asterids</taxon>
        <taxon>campanulids</taxon>
        <taxon>Asterales</taxon>
        <taxon>Asteraceae</taxon>
        <taxon>Asteroideae</taxon>
        <taxon>Heliantheae alliance</taxon>
        <taxon>Heliantheae</taxon>
        <taxon>Helianthus</taxon>
    </lineage>
</organism>
<comment type="caution">
    <text evidence="5">The sequence shown here is derived from an EMBL/GenBank/DDBJ whole genome shotgun (WGS) entry which is preliminary data.</text>
</comment>
<proteinExistence type="predicted"/>
<sequence length="1829" mass="205104">MAVQNDGGVDPGNGGPWQDVQYRKNNKSKGDGVEWTFLVQNLSDKVTRNILWRAFQPFGFVSDVYVARKRDSRGRCFGFVRYVGVVNMQETLASMNTIRMFNMKVTVSLAKYDKEHKKINYSSDILGRNVWRPKEYNRVNGNDAERNVAGGQNPGGYKSSHNQPSDLGSSGNNPVREGMSYADLFKSKGSDGGHGAKVVKVDGKGSLYPLHCIGRSVLGYTKEVMTPKMVKLALDGEGLSDVGLSYVGGKTYLFTFKDRKSANLCMELHSPFLDMMLSKYSLWNGEDIPFTRITKLNITGVPVLIRDNKLFDDIGALFGEVIQPSTFSWQEEDVSVGSVKVLTSQISRIDEAAVIKWNQKSLVIWVSEVPAPSYTEPDTGPSWSSDESGSELESDSEDESEGIDDLEEGEINQNMGPGDQMQEDMQTPVTEVDPSNPVPVGNENVSEVKESQEVQKLDDINVGEKAAGVHGEDNMAARDLRHKRDVGGKVNDLSCNGDGGLHINFSGREQVGLGIGSPSVGPTPLVNLGKRNRIDQSPPSIGSVQGPTQKMFYHPNSPLDLNTPASENLVSGEADADSHKSRGGANTDAGPGLRDRENFPSQDPRQEVVAPNPICFEEVLATFQVGSLIGVDLKGFESATEQCIVDEGETKVQDSEAFVFSQFWGRAEYKIATVNSQGRSGGLACLWCPAVFRCDNLIHNRYFIVVSGNMVRSGCRVNLINVYAPNDAANRRAVWSEILGIRNSLQGLWILMGDFNEVRNANERMNSEFSESSAEAFNQFILSAGLVEYNMGGGSFTYISDNGRKLSKLDRFLVCLGFMENWPNASVTALDREASDHRPIVLTVSQSDFGHTPFRFFNSWFEIPDFTTYVLDRCGNFSFSGPGDLALAIKLRWLKNNIKVWLKEEKHRREGIYGNKKKRLAFIESLAEERALLDEELNERMECKSFVADFDRLKQLDIRQKSRSRWAIDGDENSAFFHQIINSNISSNRLNGLMTNGEWTTNPLAIKESLFDFFRLQFTEPMPVRPNLVCPNLTSITDSDADMLVSPFSEEEIKVAVWDCEGDRAPGPDGFNFKFIKRCWSGLRLDIIKLFDKFFMEGSLNKCCTSSFIALIPKSKDPTGPADFRPISLIGVINKVISKVLVNRLKGVMGKLISEHQSAFLAGRSITDGPLILNEVLNWLKASKRSGMFFKVDISKAYDSVNWAFLNSIMTQMNFPSKWRGWVMATLYSARASVLVNGSPTREFDCSRGLRQGDPLSPFLFVIVMEALTGIMKHATSLGLFSGIKIPNGGPSLSHLMYADDVMFMGEWSSSNVNNLRRVMRCFYLASGLKINLAKCSIYGIGVNDQEVQDMASIINCKQGTFPFKHLGLVVGANMNLTRNWKSVVDIFKHRLSLWKAKTLSYGGRITLIKSVLNSLPTYYFSLFKAPLKVIESLDKIRRVFFWGGSEEKAKMNWVAWDKTIAPVEYGGLGFGSLRDANLAMLAKWWWRFKTEKDALWRQVVWAIHHRPRAWSEFPGKVSIVGPWKNILSIWQPLSLVGVDMKQDISATVRNGKSISFWLDRWADPSPLYLKFPDIFKIESDKNCSVADRLGSGQAGPALNWAWIRSDLSGVEAEQLHQLTGLLNGYVLESGPDRWAWKYETSGFFSVSSIKSWLGSFNRSVPQHIFKWNSWVPKKVAIVAWRGEMERLPTRQALSARNVPVLDQRCVMCGEYIETCEHLFVSCQFAQIIWQNVADWCKIPPIYAFGLKDLLVLHESVSGSRMKRKALHAVVLVSIWCLWKARNELVFRQTNPNTIKLLEEIKAMAFLWVKNRAKLEAFSWEAWSRFYFG</sequence>
<feature type="compositionally biased region" description="Polar residues" evidence="2">
    <location>
        <begin position="559"/>
        <end position="569"/>
    </location>
</feature>
<feature type="region of interest" description="Disordered" evidence="2">
    <location>
        <begin position="529"/>
        <end position="606"/>
    </location>
</feature>
<dbReference type="PANTHER" id="PTHR33116">
    <property type="entry name" value="REVERSE TRANSCRIPTASE ZINC-BINDING DOMAIN-CONTAINING PROTEIN-RELATED-RELATED"/>
    <property type="match status" value="1"/>
</dbReference>
<keyword evidence="1" id="KW-0694">RNA-binding</keyword>
<evidence type="ECO:0000259" key="4">
    <source>
        <dbReference type="PROSITE" id="PS50878"/>
    </source>
</evidence>
<gene>
    <name evidence="5" type="ORF">HanXRQr2_Chr13g0589831</name>
</gene>
<dbReference type="CDD" id="cd00590">
    <property type="entry name" value="RRM_SF"/>
    <property type="match status" value="1"/>
</dbReference>
<dbReference type="SUPFAM" id="SSF54928">
    <property type="entry name" value="RNA-binding domain, RBD"/>
    <property type="match status" value="1"/>
</dbReference>
<accession>A0A9K3EH45</accession>
<feature type="region of interest" description="Disordered" evidence="2">
    <location>
        <begin position="1"/>
        <end position="23"/>
    </location>
</feature>
<dbReference type="InterPro" id="IPR026960">
    <property type="entry name" value="RVT-Znf"/>
</dbReference>
<feature type="domain" description="Reverse transcriptase" evidence="4">
    <location>
        <begin position="1093"/>
        <end position="1371"/>
    </location>
</feature>
<evidence type="ECO:0000256" key="2">
    <source>
        <dbReference type="SAM" id="MobiDB-lite"/>
    </source>
</evidence>
<dbReference type="Pfam" id="PF13966">
    <property type="entry name" value="zf-RVT"/>
    <property type="match status" value="1"/>
</dbReference>
<dbReference type="CDD" id="cd01650">
    <property type="entry name" value="RT_nLTR_like"/>
    <property type="match status" value="1"/>
</dbReference>
<evidence type="ECO:0000313" key="5">
    <source>
        <dbReference type="EMBL" id="KAF5773551.1"/>
    </source>
</evidence>
<keyword evidence="5" id="KW-0548">Nucleotidyltransferase</keyword>
<dbReference type="InterPro" id="IPR043502">
    <property type="entry name" value="DNA/RNA_pol_sf"/>
</dbReference>
<reference evidence="5" key="2">
    <citation type="submission" date="2020-06" db="EMBL/GenBank/DDBJ databases">
        <title>Helianthus annuus Genome sequencing and assembly Release 2.</title>
        <authorList>
            <person name="Gouzy J."/>
            <person name="Langlade N."/>
            <person name="Munos S."/>
        </authorList>
    </citation>
    <scope>NUCLEOTIDE SEQUENCE</scope>
    <source>
        <tissue evidence="5">Leaves</tissue>
    </source>
</reference>
<evidence type="ECO:0000259" key="3">
    <source>
        <dbReference type="PROSITE" id="PS50102"/>
    </source>
</evidence>
<dbReference type="Pfam" id="PF00078">
    <property type="entry name" value="RVT_1"/>
    <property type="match status" value="1"/>
</dbReference>
<dbReference type="EC" id="2.7.7.49" evidence="5"/>
<dbReference type="GO" id="GO:0003723">
    <property type="term" value="F:RNA binding"/>
    <property type="evidence" value="ECO:0007669"/>
    <property type="project" value="UniProtKB-UniRule"/>
</dbReference>
<evidence type="ECO:0000313" key="6">
    <source>
        <dbReference type="Proteomes" id="UP000215914"/>
    </source>
</evidence>
<dbReference type="Gene3D" id="3.30.70.330">
    <property type="match status" value="1"/>
</dbReference>
<dbReference type="SMART" id="SM00360">
    <property type="entry name" value="RRM"/>
    <property type="match status" value="1"/>
</dbReference>
<dbReference type="SUPFAM" id="SSF56672">
    <property type="entry name" value="DNA/RNA polymerases"/>
    <property type="match status" value="1"/>
</dbReference>
<dbReference type="InterPro" id="IPR000477">
    <property type="entry name" value="RT_dom"/>
</dbReference>
<feature type="region of interest" description="Disordered" evidence="2">
    <location>
        <begin position="371"/>
        <end position="423"/>
    </location>
</feature>
<feature type="domain" description="RRM" evidence="3">
    <location>
        <begin position="35"/>
        <end position="112"/>
    </location>
</feature>
<dbReference type="PROSITE" id="PS50878">
    <property type="entry name" value="RT_POL"/>
    <property type="match status" value="1"/>
</dbReference>
<dbReference type="EMBL" id="MNCJ02000328">
    <property type="protein sequence ID" value="KAF5773551.1"/>
    <property type="molecule type" value="Genomic_DNA"/>
</dbReference>
<protein>
    <submittedName>
        <fullName evidence="5">RNA-directed DNA polymerase</fullName>
        <ecNumber evidence="5">2.7.7.49</ecNumber>
    </submittedName>
</protein>
<dbReference type="Gramene" id="mRNA:HanXRQr2_Chr13g0589831">
    <property type="protein sequence ID" value="mRNA:HanXRQr2_Chr13g0589831"/>
    <property type="gene ID" value="HanXRQr2_Chr13g0589831"/>
</dbReference>
<keyword evidence="5" id="KW-0808">Transferase</keyword>
<reference evidence="5" key="1">
    <citation type="journal article" date="2017" name="Nature">
        <title>The sunflower genome provides insights into oil metabolism, flowering and Asterid evolution.</title>
        <authorList>
            <person name="Badouin H."/>
            <person name="Gouzy J."/>
            <person name="Grassa C.J."/>
            <person name="Murat F."/>
            <person name="Staton S.E."/>
            <person name="Cottret L."/>
            <person name="Lelandais-Briere C."/>
            <person name="Owens G.L."/>
            <person name="Carrere S."/>
            <person name="Mayjonade B."/>
            <person name="Legrand L."/>
            <person name="Gill N."/>
            <person name="Kane N.C."/>
            <person name="Bowers J.E."/>
            <person name="Hubner S."/>
            <person name="Bellec A."/>
            <person name="Berard A."/>
            <person name="Berges H."/>
            <person name="Blanchet N."/>
            <person name="Boniface M.C."/>
            <person name="Brunel D."/>
            <person name="Catrice O."/>
            <person name="Chaidir N."/>
            <person name="Claudel C."/>
            <person name="Donnadieu C."/>
            <person name="Faraut T."/>
            <person name="Fievet G."/>
            <person name="Helmstetter N."/>
            <person name="King M."/>
            <person name="Knapp S.J."/>
            <person name="Lai Z."/>
            <person name="Le Paslier M.C."/>
            <person name="Lippi Y."/>
            <person name="Lorenzon L."/>
            <person name="Mandel J.R."/>
            <person name="Marage G."/>
            <person name="Marchand G."/>
            <person name="Marquand E."/>
            <person name="Bret-Mestries E."/>
            <person name="Morien E."/>
            <person name="Nambeesan S."/>
            <person name="Nguyen T."/>
            <person name="Pegot-Espagnet P."/>
            <person name="Pouilly N."/>
            <person name="Raftis F."/>
            <person name="Sallet E."/>
            <person name="Schiex T."/>
            <person name="Thomas J."/>
            <person name="Vandecasteele C."/>
            <person name="Vares D."/>
            <person name="Vear F."/>
            <person name="Vautrin S."/>
            <person name="Crespi M."/>
            <person name="Mangin B."/>
            <person name="Burke J.M."/>
            <person name="Salse J."/>
            <person name="Munos S."/>
            <person name="Vincourt P."/>
            <person name="Rieseberg L.H."/>
            <person name="Langlade N.B."/>
        </authorList>
    </citation>
    <scope>NUCLEOTIDE SEQUENCE</scope>
    <source>
        <tissue evidence="5">Leaves</tissue>
    </source>
</reference>
<keyword evidence="6" id="KW-1185">Reference proteome</keyword>
<dbReference type="Proteomes" id="UP000215914">
    <property type="component" value="Unassembled WGS sequence"/>
</dbReference>
<dbReference type="GO" id="GO:0003964">
    <property type="term" value="F:RNA-directed DNA polymerase activity"/>
    <property type="evidence" value="ECO:0007669"/>
    <property type="project" value="UniProtKB-KW"/>
</dbReference>
<dbReference type="InterPro" id="IPR035979">
    <property type="entry name" value="RBD_domain_sf"/>
</dbReference>